<keyword evidence="3" id="KW-0238">DNA-binding</keyword>
<keyword evidence="2" id="KW-0229">DNA integration</keyword>
<organism evidence="6 7">
    <name type="scientific">Caballeronia pedi</name>
    <dbReference type="NCBI Taxonomy" id="1777141"/>
    <lineage>
        <taxon>Bacteria</taxon>
        <taxon>Pseudomonadati</taxon>
        <taxon>Pseudomonadota</taxon>
        <taxon>Betaproteobacteria</taxon>
        <taxon>Burkholderiales</taxon>
        <taxon>Burkholderiaceae</taxon>
        <taxon>Caballeronia</taxon>
    </lineage>
</organism>
<dbReference type="InterPro" id="IPR050808">
    <property type="entry name" value="Phage_Integrase"/>
</dbReference>
<dbReference type="Proteomes" id="UP000054911">
    <property type="component" value="Unassembled WGS sequence"/>
</dbReference>
<sequence>MPKLTKKIVDDAKPAEKDAWLWDTDLPGFGIRIQPSGRKTYVTRYRAANGTQRKTTVARCSDVTADKARDLARKVFAAVAEGKDPAAEKHAQKVAPTMLDLRDRYMREHAKPFKKSGSVTNDETIWRLHVMPFFGDKKRVDSITRADILAMHGSLVDKPATANACIALLSKAFNLAELWAWRTSGNPCRHVKKFKIRERETILAPDQIGALHSALTDMVDEDDIPQAMADLVRLLLITGCRLNEVMSARREWIDRDRRLLLLPDSKVGQRRIALPTAAMEIIERILDDESGSDWLIPGRAAGEHLKHPHAMFKRIKARAKLPADLRPHDLRHTAGSLAHMAGLSQKQVATMLGHRQLATTERYLHGFASDHARAVETVGNVISANFRREVAAQAAA</sequence>
<dbReference type="Gene3D" id="1.10.150.130">
    <property type="match status" value="1"/>
</dbReference>
<keyword evidence="4" id="KW-0233">DNA recombination</keyword>
<evidence type="ECO:0000256" key="1">
    <source>
        <dbReference type="ARBA" id="ARBA00008857"/>
    </source>
</evidence>
<dbReference type="InterPro" id="IPR025166">
    <property type="entry name" value="Integrase_DNA_bind_dom"/>
</dbReference>
<dbReference type="InterPro" id="IPR010998">
    <property type="entry name" value="Integrase_recombinase_N"/>
</dbReference>
<dbReference type="OrthoDB" id="662444at2"/>
<comment type="similarity">
    <text evidence="1">Belongs to the 'phage' integrase family.</text>
</comment>
<dbReference type="GO" id="GO:0003677">
    <property type="term" value="F:DNA binding"/>
    <property type="evidence" value="ECO:0007669"/>
    <property type="project" value="UniProtKB-KW"/>
</dbReference>
<comment type="caution">
    <text evidence="6">The sequence shown here is derived from an EMBL/GenBank/DDBJ whole genome shotgun (WGS) entry which is preliminary data.</text>
</comment>
<dbReference type="Pfam" id="PF13356">
    <property type="entry name" value="Arm-DNA-bind_3"/>
    <property type="match status" value="1"/>
</dbReference>
<dbReference type="AlphaFoldDB" id="A0A158DVG5"/>
<dbReference type="Gene3D" id="1.10.443.10">
    <property type="entry name" value="Intergrase catalytic core"/>
    <property type="match status" value="1"/>
</dbReference>
<dbReference type="GO" id="GO:0006310">
    <property type="term" value="P:DNA recombination"/>
    <property type="evidence" value="ECO:0007669"/>
    <property type="project" value="UniProtKB-KW"/>
</dbReference>
<proteinExistence type="inferred from homology"/>
<dbReference type="InterPro" id="IPR038488">
    <property type="entry name" value="Integrase_DNA-bd_sf"/>
</dbReference>
<dbReference type="SUPFAM" id="SSF56349">
    <property type="entry name" value="DNA breaking-rejoining enzymes"/>
    <property type="match status" value="1"/>
</dbReference>
<dbReference type="GO" id="GO:0015074">
    <property type="term" value="P:DNA integration"/>
    <property type="evidence" value="ECO:0007669"/>
    <property type="project" value="UniProtKB-KW"/>
</dbReference>
<evidence type="ECO:0000259" key="5">
    <source>
        <dbReference type="PROSITE" id="PS51898"/>
    </source>
</evidence>
<dbReference type="PROSITE" id="PS51898">
    <property type="entry name" value="TYR_RECOMBINASE"/>
    <property type="match status" value="1"/>
</dbReference>
<evidence type="ECO:0000313" key="7">
    <source>
        <dbReference type="Proteomes" id="UP000054911"/>
    </source>
</evidence>
<dbReference type="InterPro" id="IPR013762">
    <property type="entry name" value="Integrase-like_cat_sf"/>
</dbReference>
<feature type="domain" description="Tyr recombinase" evidence="5">
    <location>
        <begin position="198"/>
        <end position="377"/>
    </location>
</feature>
<dbReference type="Gene3D" id="3.30.160.390">
    <property type="entry name" value="Integrase, DNA-binding domain"/>
    <property type="match status" value="1"/>
</dbReference>
<gene>
    <name evidence="6" type="ORF">AWB80_07548</name>
</gene>
<dbReference type="STRING" id="1777141.AWB80_07548"/>
<keyword evidence="7" id="KW-1185">Reference proteome</keyword>
<dbReference type="InterPro" id="IPR002104">
    <property type="entry name" value="Integrase_catalytic"/>
</dbReference>
<dbReference type="PANTHER" id="PTHR30629:SF2">
    <property type="entry name" value="PROPHAGE INTEGRASE INTS-RELATED"/>
    <property type="match status" value="1"/>
</dbReference>
<dbReference type="InterPro" id="IPR011010">
    <property type="entry name" value="DNA_brk_join_enz"/>
</dbReference>
<dbReference type="PANTHER" id="PTHR30629">
    <property type="entry name" value="PROPHAGE INTEGRASE"/>
    <property type="match status" value="1"/>
</dbReference>
<evidence type="ECO:0000313" key="6">
    <source>
        <dbReference type="EMBL" id="SAK98544.1"/>
    </source>
</evidence>
<dbReference type="Pfam" id="PF00589">
    <property type="entry name" value="Phage_integrase"/>
    <property type="match status" value="1"/>
</dbReference>
<accession>A0A158DVG5</accession>
<evidence type="ECO:0000256" key="2">
    <source>
        <dbReference type="ARBA" id="ARBA00022908"/>
    </source>
</evidence>
<dbReference type="CDD" id="cd00796">
    <property type="entry name" value="INT_Rci_Hp1_C"/>
    <property type="match status" value="1"/>
</dbReference>
<dbReference type="EMBL" id="FCOE02000050">
    <property type="protein sequence ID" value="SAK98544.1"/>
    <property type="molecule type" value="Genomic_DNA"/>
</dbReference>
<evidence type="ECO:0000256" key="4">
    <source>
        <dbReference type="ARBA" id="ARBA00023172"/>
    </source>
</evidence>
<reference evidence="6" key="1">
    <citation type="submission" date="2016-01" db="EMBL/GenBank/DDBJ databases">
        <authorList>
            <person name="Peeters C."/>
        </authorList>
    </citation>
    <scope>NUCLEOTIDE SEQUENCE [LARGE SCALE GENOMIC DNA]</scope>
    <source>
        <strain evidence="6">LMG 29323</strain>
    </source>
</reference>
<protein>
    <submittedName>
        <fullName evidence="6">Integrase protein</fullName>
    </submittedName>
</protein>
<name>A0A158DVG5_9BURK</name>
<evidence type="ECO:0000256" key="3">
    <source>
        <dbReference type="ARBA" id="ARBA00023125"/>
    </source>
</evidence>